<name>A0AC61NFP6_9BACT</name>
<reference evidence="1" key="1">
    <citation type="submission" date="2021-08" db="EMBL/GenBank/DDBJ databases">
        <title>Novel anaerobic bacterium isolated from sea squirt in East Sea, Republic of Korea.</title>
        <authorList>
            <person name="Nguyen T.H."/>
            <person name="Li Z."/>
            <person name="Lee Y.-J."/>
            <person name="Ko J."/>
            <person name="Kim S.-G."/>
        </authorList>
    </citation>
    <scope>NUCLEOTIDE SEQUENCE</scope>
    <source>
        <strain evidence="1">KCTC 25031</strain>
    </source>
</reference>
<sequence length="53" mass="6022">MSDDTQGKSIILSREILPPVETMTNRAKTIDRRYLNKSVKSVEDIVVSLFLGR</sequence>
<gene>
    <name evidence="1" type="ORF">K4L44_00365</name>
</gene>
<accession>A0AC61NFP6</accession>
<evidence type="ECO:0000313" key="2">
    <source>
        <dbReference type="Proteomes" id="UP000826212"/>
    </source>
</evidence>
<dbReference type="Proteomes" id="UP000826212">
    <property type="component" value="Chromosome"/>
</dbReference>
<dbReference type="EMBL" id="CP081303">
    <property type="protein sequence ID" value="QZE14391.1"/>
    <property type="molecule type" value="Genomic_DNA"/>
</dbReference>
<keyword evidence="2" id="KW-1185">Reference proteome</keyword>
<protein>
    <submittedName>
        <fullName evidence="1">Uncharacterized protein</fullName>
    </submittedName>
</protein>
<proteinExistence type="predicted"/>
<organism evidence="1 2">
    <name type="scientific">Halosquirtibacter laminarini</name>
    <dbReference type="NCBI Taxonomy" id="3374600"/>
    <lineage>
        <taxon>Bacteria</taxon>
        <taxon>Pseudomonadati</taxon>
        <taxon>Bacteroidota</taxon>
        <taxon>Bacteroidia</taxon>
        <taxon>Marinilabiliales</taxon>
        <taxon>Prolixibacteraceae</taxon>
        <taxon>Halosquirtibacter</taxon>
    </lineage>
</organism>
<evidence type="ECO:0000313" key="1">
    <source>
        <dbReference type="EMBL" id="QZE14391.1"/>
    </source>
</evidence>